<keyword evidence="1" id="KW-0472">Membrane</keyword>
<organism evidence="2 4">
    <name type="scientific">Formosa algae</name>
    <dbReference type="NCBI Taxonomy" id="225843"/>
    <lineage>
        <taxon>Bacteria</taxon>
        <taxon>Pseudomonadati</taxon>
        <taxon>Bacteroidota</taxon>
        <taxon>Flavobacteriia</taxon>
        <taxon>Flavobacteriales</taxon>
        <taxon>Flavobacteriaceae</taxon>
        <taxon>Formosa</taxon>
    </lineage>
</organism>
<accession>A0A9X0YIW4</accession>
<evidence type="ECO:0000313" key="5">
    <source>
        <dbReference type="Proteomes" id="UP001231587"/>
    </source>
</evidence>
<evidence type="ECO:0000256" key="1">
    <source>
        <dbReference type="SAM" id="Phobius"/>
    </source>
</evidence>
<keyword evidence="5" id="KW-1185">Reference proteome</keyword>
<gene>
    <name evidence="2" type="ORF">J2Z56_000589</name>
    <name evidence="3" type="ORF">J2Z57_001639</name>
</gene>
<proteinExistence type="predicted"/>
<comment type="caution">
    <text evidence="2">The sequence shown here is derived from an EMBL/GenBank/DDBJ whole genome shotgun (WGS) entry which is preliminary data.</text>
</comment>
<dbReference type="AlphaFoldDB" id="A0A9X0YIW4"/>
<keyword evidence="1" id="KW-1133">Transmembrane helix</keyword>
<dbReference type="RefSeq" id="WP_209542057.1">
    <property type="nucleotide sequence ID" value="NZ_JAGGJQ010000001.1"/>
</dbReference>
<keyword evidence="1" id="KW-0812">Transmembrane</keyword>
<dbReference type="Proteomes" id="UP001231587">
    <property type="component" value="Unassembled WGS sequence"/>
</dbReference>
<dbReference type="EMBL" id="JAUSUU010000004">
    <property type="protein sequence ID" value="MDQ0335193.1"/>
    <property type="molecule type" value="Genomic_DNA"/>
</dbReference>
<reference evidence="2" key="1">
    <citation type="submission" date="2021-03" db="EMBL/GenBank/DDBJ databases">
        <title>Genomic Encyclopedia of Type Strains, Phase IV (KMG-IV): sequencing the most valuable type-strain genomes for metagenomic binning, comparative biology and taxonomic classification.</title>
        <authorList>
            <person name="Goeker M."/>
        </authorList>
    </citation>
    <scope>NUCLEOTIDE SEQUENCE</scope>
    <source>
        <strain evidence="2">DSM 15523</strain>
        <strain evidence="3 5">DSM 16476</strain>
    </source>
</reference>
<evidence type="ECO:0000313" key="4">
    <source>
        <dbReference type="Proteomes" id="UP001138672"/>
    </source>
</evidence>
<sequence length="362" mass="41747">MNTNLPENSNSNVPHKQQNSTDEVDLIVLFNYLGKGFSKLFKFIGSIFVYLFKGIIYFLKPIVIYAKIIALVMIIFALIGYFIDKNKPAVFTSNMLVKPYYDSKFQLVNNVNYYNSLLDNNNFKDFANIFQIDTLTAQSIVSLEVNPGPETETDLILEYEEFLQSTDSATASNFTYEKYLKGRDIYSSKIFEIKVEALKNNIFQQLEGGLNQTFENKFSQNLMDKRNKLLEFQTNNINSSLVKIDSLQKVYISVLKEESKSQSRKGMTIGDGLSFEKDKSVTKEYELFNKEVELRAQLVNLEKERLEEDTLFDVVSGFQNVGNKVTGLQQKYIFKLPLLIFVLLYLVFATIKIIKFIKNYEG</sequence>
<dbReference type="EMBL" id="JAGGJQ010000001">
    <property type="protein sequence ID" value="MBP1838693.1"/>
    <property type="molecule type" value="Genomic_DNA"/>
</dbReference>
<protein>
    <submittedName>
        <fullName evidence="2">Uncharacterized protein</fullName>
    </submittedName>
</protein>
<evidence type="ECO:0000313" key="3">
    <source>
        <dbReference type="EMBL" id="MDQ0335193.1"/>
    </source>
</evidence>
<feature type="transmembrane region" description="Helical" evidence="1">
    <location>
        <begin position="40"/>
        <end position="58"/>
    </location>
</feature>
<feature type="transmembrane region" description="Helical" evidence="1">
    <location>
        <begin position="338"/>
        <end position="357"/>
    </location>
</feature>
<feature type="transmembrane region" description="Helical" evidence="1">
    <location>
        <begin position="64"/>
        <end position="83"/>
    </location>
</feature>
<evidence type="ECO:0000313" key="2">
    <source>
        <dbReference type="EMBL" id="MBP1838693.1"/>
    </source>
</evidence>
<name>A0A9X0YIW4_9FLAO</name>
<dbReference type="Proteomes" id="UP001138672">
    <property type="component" value="Unassembled WGS sequence"/>
</dbReference>